<dbReference type="CDD" id="cd18809">
    <property type="entry name" value="SF1_C_RecD"/>
    <property type="match status" value="1"/>
</dbReference>
<feature type="region of interest" description="Disordered" evidence="3">
    <location>
        <begin position="2738"/>
        <end position="2776"/>
    </location>
</feature>
<dbReference type="GO" id="GO:0000723">
    <property type="term" value="P:telomere maintenance"/>
    <property type="evidence" value="ECO:0007669"/>
    <property type="project" value="InterPro"/>
</dbReference>
<dbReference type="PROSITE" id="PS50235">
    <property type="entry name" value="USP_3"/>
    <property type="match status" value="1"/>
</dbReference>
<reference evidence="6" key="1">
    <citation type="submission" date="2011-07" db="EMBL/GenBank/DDBJ databases">
        <authorList>
            <consortium name="Caenorhabditis brenneri Sequencing and Analysis Consortium"/>
            <person name="Wilson R.K."/>
        </authorList>
    </citation>
    <scope>NUCLEOTIDE SEQUENCE [LARGE SCALE GENOMIC DNA]</scope>
    <source>
        <strain evidence="6">PB2801</strain>
    </source>
</reference>
<feature type="compositionally biased region" description="Low complexity" evidence="3">
    <location>
        <begin position="2682"/>
        <end position="2695"/>
    </location>
</feature>
<feature type="region of interest" description="Disordered" evidence="3">
    <location>
        <begin position="1210"/>
        <end position="1249"/>
    </location>
</feature>
<dbReference type="Pfam" id="PF14214">
    <property type="entry name" value="Helitron_like_N"/>
    <property type="match status" value="1"/>
</dbReference>
<keyword evidence="2" id="KW-0175">Coiled coil</keyword>
<dbReference type="InterPro" id="IPR010285">
    <property type="entry name" value="DNA_helicase_pif1-like_DEAD"/>
</dbReference>
<gene>
    <name evidence="5" type="ORF">CAEBREN_04413</name>
</gene>
<feature type="region of interest" description="Disordered" evidence="3">
    <location>
        <begin position="126"/>
        <end position="152"/>
    </location>
</feature>
<dbReference type="OMA" id="WYRINDS"/>
<feature type="region of interest" description="Disordered" evidence="3">
    <location>
        <begin position="1310"/>
        <end position="1360"/>
    </location>
</feature>
<evidence type="ECO:0000259" key="4">
    <source>
        <dbReference type="PROSITE" id="PS50235"/>
    </source>
</evidence>
<evidence type="ECO:0000256" key="2">
    <source>
        <dbReference type="SAM" id="Coils"/>
    </source>
</evidence>
<comment type="similarity">
    <text evidence="1">Belongs to the helicase family.</text>
</comment>
<feature type="compositionally biased region" description="Low complexity" evidence="3">
    <location>
        <begin position="837"/>
        <end position="856"/>
    </location>
</feature>
<dbReference type="STRING" id="135651.G0PC18"/>
<keyword evidence="1" id="KW-0233">DNA recombination</keyword>
<dbReference type="EC" id="5.6.2.3" evidence="1"/>
<dbReference type="Proteomes" id="UP000008068">
    <property type="component" value="Unassembled WGS sequence"/>
</dbReference>
<dbReference type="HOGENOM" id="CLU_000726_0_0_1"/>
<dbReference type="InterPro" id="IPR043472">
    <property type="entry name" value="Macro_dom-like"/>
</dbReference>
<dbReference type="PANTHER" id="PTHR10492">
    <property type="match status" value="1"/>
</dbReference>
<feature type="region of interest" description="Disordered" evidence="3">
    <location>
        <begin position="2682"/>
        <end position="2721"/>
    </location>
</feature>
<comment type="cofactor">
    <cofactor evidence="1">
        <name>Mg(2+)</name>
        <dbReference type="ChEBI" id="CHEBI:18420"/>
    </cofactor>
</comment>
<keyword evidence="1" id="KW-0067">ATP-binding</keyword>
<dbReference type="InParanoid" id="G0PC18"/>
<evidence type="ECO:0000313" key="6">
    <source>
        <dbReference type="Proteomes" id="UP000008068"/>
    </source>
</evidence>
<feature type="domain" description="USP" evidence="4">
    <location>
        <begin position="2804"/>
        <end position="3042"/>
    </location>
</feature>
<accession>G0PC18</accession>
<sequence length="3044" mass="350515">MDPEERKQYNREKTALSRAKKAATAIGKTLNTTVADSSAAPFSSTDNVSLVSMDEGTASAESFANTPGKPNKMTVREMEKDELRDYNKRMAQKSREKKAEERAKLHASVDALLEDRKRKSVVVDEPTTVNPANPNKKPCVSDKISSDSEEETALKEKLSRDLPDRYRKRECKVRFAFIDLFKVETDAIVIPHYRTFEQSKLLQRLSSNFCTTDQELRALFEEFLTDDDNKKEINSYGATVFNWNSDDRERTRTFGKHSVHVAPPVIEKEQFTVVTEAHLRASYLSCLLKSDRLYHQSIAFPLLGLGVCAKRSAAIFLQTVFAYMHAVKETNFKLIYLVIPDMYVYKEVVKMFSYVREFDLNRWTTIDYLRFEKHVFDQLKEKNHYATIPGTDMIWRALKASHCHGHAKESKRVMENIHLQMKQRTGGRETPFRILPEEDGQLLMAQEHIQNGVPEDVCLGGNPVLLDIRFDMRNFCGSNQILRNLWIVSNYHMYFQEHTGDALDLDRRSDQYKERKRLFKQHRQLHSEVVKMWNDTIENAPFSCQCTLENGHHEKMMVFMTKLSYPDIIMDRWLLGEREFVLNSEDNENFVKDIRERYNAVFVHRSSEESKQRSVPNKAELQNVINNSVLIWLNSRPAVFDRQHQALLGLIEDYELSGVVGEEMSPEHHDAKQFDFEIEAGIDSRTQKLQDARLSATLEYARASKEGKEKEEAKRHLDKCSKALNEYRYMLHYSKDLEIERSLRNRFFRRDCADIINPSYPIVNPNDIEQYWLDYDDEPLWVRDGTVCTVEEYISRKLEKFHLNSFYPSEATPYDPLNASENVLNLFDSFGSNSTHSSLYPSQPSSPSSTSGAASNKKNKKSGIPPPITETDRDPYPDILDIGDLTVSCPYCGALSFEGERTWSCCKNGAIWIQPLKQIPEEIRQLFKGNYRNFLIQTNAAFSMASIRYNRQTQAKGGIQSLKIKGMVSCHPSALHPNSDKHAYANFIILSCDNEEVATARYETIQGYHNAQLKNIFLDIQKYMNKHNRLYDSFRTMAELEQDFERDREAKKLAQQARIRFRIVPPDELSTADLKALKAHNGVYARPARMNKGYITVAYTWDIEAHAALRVGRVIYPKNPRDEPQKPLSVYSDLCDQMCYPLFFPDAIGGWGLRKYERLGPQQKKPLFMDRVKAHLNELLKEHRKPEKYYNTLNDDELKRVCETALFEKAPKSSKKEHDEEDEESDDSLEEQQLSPSTSDDEEEDIDDDPMNFDIEQHLAYGELELLQDAPINPDEVGEELNIEMVERGGEIVPVINRKNPKRKIPFAFDIPFASDGETSEEEGSPQKGRHETHDERYLSGIESSDEEMDTRRQKKEKKRRFAEMEHDVYEHFVGAEADPTANMIAAGDDIAIAEGATVEEEEYPDEENVCYGDENDAEPTALARHNDGVRVKNVGTREYISLSEYAKFMIQERRGVPCRFQGNAKTLGQLYLIDLALRAREMKMNALAIKRAEFPNASNRSAVAKVYSKMLEEKFGGKKQIGMLVTMPSTVPGTSKYQQELVMSAVTVSNRLGKPHLFITFTGNPEWPEIKRICRRKKCQWADIPDIVNRVFKRKFELFLEDVVGKAKKCTNKKSKDYGKMIRQDGMFGPVVWYNYSVEFQQRGMPHCHLLICLKNPITNAAQVDEIISAEVPDYPVKSDPLFEEVIKISLTFKFKCFFFQKKTYYNLVKNLMVHTPCYKDREAYCNQGKKGHWKQCCKGFPKKKCKHTILSDNQYPDYRRASTNKFIIRRGNRSVEAGSEYVVAHNRELLMKYRCHMNIEVVSSIKTMKYMFKYIHKGCDRVLLEATERTARGTYAPDSMTLDRNVFVPRNLDIAKVKQRQEEADRLMAQAGVTLKRDERVALNECSYMMDMSAMTSCEAAWRISGFPMHGSSHVVHRAYIHEEGRDVMFTNRGVSAANAGEMLKKKSKGMMTAWFEANQNPVDLPNNLKTTDLTLDEMMTYFMFDVRKQEFIRRKYDYSRRFFGRIQAPQPRWLELTATRLLSQTVKGPTCWEDLRHFRGTTYPTCLEAARARGLMNGDIEWDLALTEIAQTKNPIECRRFYASILVHCAPANPKELWEKHWKDLVNNTTKWTEQQKKAHALRHIEFLLKRHGMGLGDFELESSFERDQVPVFFDPNDDVDNPEGGRLSAEEHKRIGNEMLAKLNPEQKVVVDRAIEMRKSPSDRDRMMFVEGPGGTGKTFCYETIYHLNSAEGIETACVSHAGIAASLLPYGVTSHRKFSIPLEVHGQMVCKVALESPEAEHLRRIGCIIWDEVCMSDRRIIYSVDTLFKQLKNNTLSFGGVQIIMGGDWRQTLPIVDGVKGFGVTNFVIKNTELWKSIEKFKLTQNKRAQEDPQYAKRILAIGDGTNYIDEKRKMVFIPNKNIERRSDRALADWVFPNVNLMNKMTKNSALLTVDNKTALRLNEVILDKLDSPCREFLSLDTPDKDNGMAVDAAIFASETPSGMPPHRLRLKVGAQVVLMRNISIEQGLCNGTRLTVDKFGDDIIYCTVNNPRHNSPPKVYLHRMLLSATGKGAKNCGFKRLQYPIRLAYAMTINKSQGQTLERCGLVLHSPVFSHGQLYVAMSRVKKSADFKLWHTRRTYSPKDDDYNGIGMLVRNIVYKDILRDDRVEDLLESLKPSPPQPEIDEDEDAKSIISFTASSSSSSASSSDFSDDDDDEAMDANTSEDPNSLDVPKTGALSFFNRLKQRVTESFRKKKHRKSDDDVEHVSDMSVEENSQFDNSKRSKERRPKSSAVEFLKDYRKRVGQRFPLLAEDGPCLELKNYGNDCFVNSTANLLFSCPEIRKTIRSCTDSSKPRAQILGKIFRREVEDSVEWRRTLPLLIEALIEEGNNLEHQFTERRIRKCTDCGNVEERAPEELQNFASLTLPQDDLFQRVFNERYDDHYIKQKCPKCGKTNVWENVQVTHQGKYLFVRVWQNGASFSEFSTKSRVRMFGSEWKLNGFSEYTTVSGKEGGHYEAWVRGSRHWYRINDSTVDERHKNVDLEGRGLSILVFEKKKI</sequence>
<feature type="compositionally biased region" description="Basic and acidic residues" evidence="3">
    <location>
        <begin position="2745"/>
        <end position="2754"/>
    </location>
</feature>
<feature type="compositionally biased region" description="Basic and acidic residues" evidence="3">
    <location>
        <begin position="1329"/>
        <end position="1338"/>
    </location>
</feature>
<dbReference type="GO" id="GO:0006281">
    <property type="term" value="P:DNA repair"/>
    <property type="evidence" value="ECO:0007669"/>
    <property type="project" value="UniProtKB-KW"/>
</dbReference>
<feature type="compositionally biased region" description="Acidic residues" evidence="3">
    <location>
        <begin position="1239"/>
        <end position="1249"/>
    </location>
</feature>
<dbReference type="SUPFAM" id="SSF54001">
    <property type="entry name" value="Cysteine proteinases"/>
    <property type="match status" value="1"/>
</dbReference>
<dbReference type="GO" id="GO:0043139">
    <property type="term" value="F:5'-3' DNA helicase activity"/>
    <property type="evidence" value="ECO:0007669"/>
    <property type="project" value="UniProtKB-EC"/>
</dbReference>
<dbReference type="Gene3D" id="3.90.70.10">
    <property type="entry name" value="Cysteine proteinases"/>
    <property type="match status" value="1"/>
</dbReference>
<keyword evidence="1" id="KW-0547">Nucleotide-binding</keyword>
<dbReference type="GO" id="GO:0006310">
    <property type="term" value="P:DNA recombination"/>
    <property type="evidence" value="ECO:0007669"/>
    <property type="project" value="UniProtKB-KW"/>
</dbReference>
<name>G0PC18_CAEBE</name>
<dbReference type="OrthoDB" id="7692063at2759"/>
<feature type="region of interest" description="Disordered" evidence="3">
    <location>
        <begin position="1"/>
        <end position="23"/>
    </location>
</feature>
<dbReference type="Gene3D" id="3.40.220.10">
    <property type="entry name" value="Leucine Aminopeptidase, subunit E, domain 1"/>
    <property type="match status" value="1"/>
</dbReference>
<dbReference type="InterPro" id="IPR025476">
    <property type="entry name" value="Helitron_helicase-like"/>
</dbReference>
<dbReference type="InterPro" id="IPR038765">
    <property type="entry name" value="Papain-like_cys_pep_sf"/>
</dbReference>
<dbReference type="EMBL" id="GL380227">
    <property type="protein sequence ID" value="EGT50893.1"/>
    <property type="molecule type" value="Genomic_DNA"/>
</dbReference>
<feature type="compositionally biased region" description="Basic and acidic residues" evidence="3">
    <location>
        <begin position="1"/>
        <end position="15"/>
    </location>
</feature>
<keyword evidence="1" id="KW-0347">Helicase</keyword>
<dbReference type="PANTHER" id="PTHR10492:SF57">
    <property type="entry name" value="ATP-DEPENDENT DNA HELICASE"/>
    <property type="match status" value="1"/>
</dbReference>
<dbReference type="InterPro" id="IPR028889">
    <property type="entry name" value="USP"/>
</dbReference>
<dbReference type="Gene3D" id="3.40.50.300">
    <property type="entry name" value="P-loop containing nucleotide triphosphate hydrolases"/>
    <property type="match status" value="2"/>
</dbReference>
<feature type="region of interest" description="Disordered" evidence="3">
    <location>
        <begin position="837"/>
        <end position="876"/>
    </location>
</feature>
<dbReference type="SUPFAM" id="SSF52540">
    <property type="entry name" value="P-loop containing nucleoside triphosphate hydrolases"/>
    <property type="match status" value="2"/>
</dbReference>
<keyword evidence="1" id="KW-0378">Hydrolase</keyword>
<feature type="coiled-coil region" evidence="2">
    <location>
        <begin position="76"/>
        <end position="103"/>
    </location>
</feature>
<organism evidence="6">
    <name type="scientific">Caenorhabditis brenneri</name>
    <name type="common">Nematode worm</name>
    <dbReference type="NCBI Taxonomy" id="135651"/>
    <lineage>
        <taxon>Eukaryota</taxon>
        <taxon>Metazoa</taxon>
        <taxon>Ecdysozoa</taxon>
        <taxon>Nematoda</taxon>
        <taxon>Chromadorea</taxon>
        <taxon>Rhabditida</taxon>
        <taxon>Rhabditina</taxon>
        <taxon>Rhabditomorpha</taxon>
        <taxon>Rhabditoidea</taxon>
        <taxon>Rhabditidae</taxon>
        <taxon>Peloderinae</taxon>
        <taxon>Caenorhabditis</taxon>
    </lineage>
</organism>
<dbReference type="SUPFAM" id="SSF52949">
    <property type="entry name" value="Macro domain-like"/>
    <property type="match status" value="1"/>
</dbReference>
<evidence type="ECO:0000256" key="3">
    <source>
        <dbReference type="SAM" id="MobiDB-lite"/>
    </source>
</evidence>
<dbReference type="CDD" id="cd02257">
    <property type="entry name" value="Peptidase_C19"/>
    <property type="match status" value="1"/>
</dbReference>
<dbReference type="GO" id="GO:0016887">
    <property type="term" value="F:ATP hydrolysis activity"/>
    <property type="evidence" value="ECO:0007669"/>
    <property type="project" value="RHEA"/>
</dbReference>
<feature type="compositionally biased region" description="Acidic residues" evidence="3">
    <location>
        <begin position="1219"/>
        <end position="1230"/>
    </location>
</feature>
<keyword evidence="6" id="KW-1185">Reference proteome</keyword>
<dbReference type="eggNOG" id="KOG0987">
    <property type="taxonomic scope" value="Eukaryota"/>
</dbReference>
<dbReference type="InterPro" id="IPR027417">
    <property type="entry name" value="P-loop_NTPase"/>
</dbReference>
<protein>
    <recommendedName>
        <fullName evidence="1">ATP-dependent DNA helicase</fullName>
        <ecNumber evidence="1">5.6.2.3</ecNumber>
    </recommendedName>
</protein>
<dbReference type="Pfam" id="PF05970">
    <property type="entry name" value="PIF1"/>
    <property type="match status" value="1"/>
</dbReference>
<keyword evidence="1" id="KW-0227">DNA damage</keyword>
<dbReference type="GO" id="GO:0005524">
    <property type="term" value="F:ATP binding"/>
    <property type="evidence" value="ECO:0007669"/>
    <property type="project" value="UniProtKB-KW"/>
</dbReference>
<comment type="catalytic activity">
    <reaction evidence="1">
        <text>ATP + H2O = ADP + phosphate + H(+)</text>
        <dbReference type="Rhea" id="RHEA:13065"/>
        <dbReference type="ChEBI" id="CHEBI:15377"/>
        <dbReference type="ChEBI" id="CHEBI:15378"/>
        <dbReference type="ChEBI" id="CHEBI:30616"/>
        <dbReference type="ChEBI" id="CHEBI:43474"/>
        <dbReference type="ChEBI" id="CHEBI:456216"/>
        <dbReference type="EC" id="5.6.2.3"/>
    </reaction>
</comment>
<keyword evidence="1" id="KW-0234">DNA repair</keyword>
<evidence type="ECO:0000313" key="5">
    <source>
        <dbReference type="EMBL" id="EGT50893.1"/>
    </source>
</evidence>
<dbReference type="Pfam" id="PF21530">
    <property type="entry name" value="Pif1_2B_dom"/>
    <property type="match status" value="1"/>
</dbReference>
<proteinExistence type="inferred from homology"/>
<evidence type="ECO:0000256" key="1">
    <source>
        <dbReference type="RuleBase" id="RU363044"/>
    </source>
</evidence>
<feature type="compositionally biased region" description="Acidic residues" evidence="3">
    <location>
        <begin position="2696"/>
        <end position="2705"/>
    </location>
</feature>
<dbReference type="InterPro" id="IPR049163">
    <property type="entry name" value="Pif1-like_2B_dom"/>
</dbReference>